<dbReference type="GO" id="GO:0009228">
    <property type="term" value="P:thiamine biosynthetic process"/>
    <property type="evidence" value="ECO:0007669"/>
    <property type="project" value="UniProtKB-KW"/>
</dbReference>
<evidence type="ECO:0000256" key="3">
    <source>
        <dbReference type="ARBA" id="ARBA00022679"/>
    </source>
</evidence>
<keyword evidence="1 8" id="KW-0963">Cytoplasm</keyword>
<evidence type="ECO:0000256" key="8">
    <source>
        <dbReference type="HAMAP-Rule" id="MF_00021"/>
    </source>
</evidence>
<dbReference type="GO" id="GO:0052837">
    <property type="term" value="P:thiazole biosynthetic process"/>
    <property type="evidence" value="ECO:0007669"/>
    <property type="project" value="TreeGrafter"/>
</dbReference>
<dbReference type="InterPro" id="IPR003720">
    <property type="entry name" value="tRNA_STrfase"/>
</dbReference>
<comment type="catalytic activity">
    <reaction evidence="8">
        <text>[ThiS sulfur-carrier protein]-C-terminal Gly-Gly-AMP + S-sulfanyl-L-cysteinyl-[cysteine desulfurase] + AH2 = [ThiS sulfur-carrier protein]-C-terminal-Gly-aminoethanethioate + L-cysteinyl-[cysteine desulfurase] + A + AMP + 2 H(+)</text>
        <dbReference type="Rhea" id="RHEA:43340"/>
        <dbReference type="Rhea" id="RHEA-COMP:12157"/>
        <dbReference type="Rhea" id="RHEA-COMP:12158"/>
        <dbReference type="Rhea" id="RHEA-COMP:12910"/>
        <dbReference type="Rhea" id="RHEA-COMP:19908"/>
        <dbReference type="ChEBI" id="CHEBI:13193"/>
        <dbReference type="ChEBI" id="CHEBI:15378"/>
        <dbReference type="ChEBI" id="CHEBI:17499"/>
        <dbReference type="ChEBI" id="CHEBI:29950"/>
        <dbReference type="ChEBI" id="CHEBI:61963"/>
        <dbReference type="ChEBI" id="CHEBI:90618"/>
        <dbReference type="ChEBI" id="CHEBI:232372"/>
        <dbReference type="ChEBI" id="CHEBI:456215"/>
    </reaction>
</comment>
<evidence type="ECO:0000256" key="2">
    <source>
        <dbReference type="ARBA" id="ARBA00022555"/>
    </source>
</evidence>
<protein>
    <recommendedName>
        <fullName evidence="8">Probable tRNA sulfurtransferase</fullName>
        <ecNumber evidence="8">2.8.1.4</ecNumber>
    </recommendedName>
    <alternativeName>
        <fullName evidence="8">Sulfur carrier protein ThiS sulfurtransferase</fullName>
    </alternativeName>
    <alternativeName>
        <fullName evidence="8">Thiamine biosynthesis protein ThiI</fullName>
    </alternativeName>
    <alternativeName>
        <fullName evidence="8">tRNA 4-thiouridine synthase</fullName>
    </alternativeName>
</protein>
<gene>
    <name evidence="8" type="primary">thiI</name>
    <name evidence="10" type="ORF">AKJ42_01680</name>
</gene>
<evidence type="ECO:0000256" key="7">
    <source>
        <dbReference type="ARBA" id="ARBA00022977"/>
    </source>
</evidence>
<dbReference type="PANTHER" id="PTHR43209">
    <property type="entry name" value="TRNA SULFURTRANSFERASE"/>
    <property type="match status" value="1"/>
</dbReference>
<dbReference type="SUPFAM" id="SSF143437">
    <property type="entry name" value="THUMP domain-like"/>
    <property type="match status" value="1"/>
</dbReference>
<dbReference type="HAMAP" id="MF_00021">
    <property type="entry name" value="ThiI"/>
    <property type="match status" value="1"/>
</dbReference>
<dbReference type="Gene3D" id="3.30.2130.30">
    <property type="match status" value="1"/>
</dbReference>
<dbReference type="SUPFAM" id="SSF52402">
    <property type="entry name" value="Adenine nucleotide alpha hydrolases-like"/>
    <property type="match status" value="1"/>
</dbReference>
<dbReference type="PROSITE" id="PS51165">
    <property type="entry name" value="THUMP"/>
    <property type="match status" value="1"/>
</dbReference>
<dbReference type="EC" id="2.8.1.4" evidence="8"/>
<sequence length="382" mass="42210">MHQIVLVRYDEIALKKQPVRGRFEKILIQNISQLLTGTKSKIRRKRGRILIETPRSEEVAKRATRVPGVASTSPASQTSASLEKIQDLAVDVVENLLRGEGTFAVRARRTGSHDFTSQDVSEEVGSKILERIPSLSVDLDNPDQELFVEVRGDKAYIFTEKLGGVGGLPVGAQEDSVAIFQGDQASFTAILLMLKRGSLVHPLFLNPKSGEEDSLKNQVIDTANQLTNFHSDLKLKIAPFNHITSKISRETPKKLMGIINWRTALRFAERIASKLGAKAIITGGESVQNSSWTLSDLRMIEEAVEIPVLRPLIGFENGEIGGIINRMGGFDFPESSNPVYPEVISQNLGEIKIKKIREIEESLSIDTLLKQALQNVETHTLG</sequence>
<dbReference type="AlphaFoldDB" id="A0A133V0Y2"/>
<dbReference type="CDD" id="cd11716">
    <property type="entry name" value="THUMP_ThiI"/>
    <property type="match status" value="1"/>
</dbReference>
<keyword evidence="6 8" id="KW-0694">RNA-binding</keyword>
<dbReference type="InterPro" id="IPR054173">
    <property type="entry name" value="ThiI_fer"/>
</dbReference>
<dbReference type="Pfam" id="PF02926">
    <property type="entry name" value="THUMP"/>
    <property type="match status" value="1"/>
</dbReference>
<dbReference type="Pfam" id="PF02568">
    <property type="entry name" value="ThiI"/>
    <property type="match status" value="1"/>
</dbReference>
<dbReference type="GO" id="GO:0004810">
    <property type="term" value="F:CCA tRNA nucleotidyltransferase activity"/>
    <property type="evidence" value="ECO:0007669"/>
    <property type="project" value="InterPro"/>
</dbReference>
<dbReference type="PANTHER" id="PTHR43209:SF1">
    <property type="entry name" value="TRNA SULFURTRANSFERASE"/>
    <property type="match status" value="1"/>
</dbReference>
<dbReference type="Gene3D" id="3.40.50.620">
    <property type="entry name" value="HUPs"/>
    <property type="match status" value="1"/>
</dbReference>
<comment type="subcellular location">
    <subcellularLocation>
        <location evidence="8">Cytoplasm</location>
    </subcellularLocation>
</comment>
<dbReference type="SMART" id="SM00981">
    <property type="entry name" value="THUMP"/>
    <property type="match status" value="1"/>
</dbReference>
<accession>A0A133V0Y2</accession>
<comment type="caution">
    <text evidence="10">The sequence shown here is derived from an EMBL/GenBank/DDBJ whole genome shotgun (WGS) entry which is preliminary data.</text>
</comment>
<dbReference type="InterPro" id="IPR004114">
    <property type="entry name" value="THUMP_dom"/>
</dbReference>
<keyword evidence="4 8" id="KW-0547">Nucleotide-binding</keyword>
<dbReference type="GO" id="GO:0009229">
    <property type="term" value="P:thiamine diphosphate biosynthetic process"/>
    <property type="evidence" value="ECO:0007669"/>
    <property type="project" value="UniProtKB-UniRule"/>
</dbReference>
<dbReference type="GO" id="GO:0000049">
    <property type="term" value="F:tRNA binding"/>
    <property type="evidence" value="ECO:0007669"/>
    <property type="project" value="UniProtKB-UniRule"/>
</dbReference>
<dbReference type="InterPro" id="IPR049962">
    <property type="entry name" value="THUMP_ThiI"/>
</dbReference>
<dbReference type="InterPro" id="IPR014729">
    <property type="entry name" value="Rossmann-like_a/b/a_fold"/>
</dbReference>
<comment type="pathway">
    <text evidence="8">Cofactor biosynthesis; thiamine diphosphate biosynthesis.</text>
</comment>
<organism evidence="10 11">
    <name type="scientific">candidate division MSBL1 archaeon SCGC-AAA261C02</name>
    <dbReference type="NCBI Taxonomy" id="1698272"/>
    <lineage>
        <taxon>Archaea</taxon>
        <taxon>Methanobacteriati</taxon>
        <taxon>Methanobacteriota</taxon>
        <taxon>candidate division MSBL1</taxon>
    </lineage>
</organism>
<evidence type="ECO:0000256" key="1">
    <source>
        <dbReference type="ARBA" id="ARBA00022490"/>
    </source>
</evidence>
<keyword evidence="7 8" id="KW-0784">Thiamine biosynthesis</keyword>
<evidence type="ECO:0000256" key="6">
    <source>
        <dbReference type="ARBA" id="ARBA00022884"/>
    </source>
</evidence>
<reference evidence="10 11" key="1">
    <citation type="journal article" date="2016" name="Sci. Rep.">
        <title>Metabolic traits of an uncultured archaeal lineage -MSBL1- from brine pools of the Red Sea.</title>
        <authorList>
            <person name="Mwirichia R."/>
            <person name="Alam I."/>
            <person name="Rashid M."/>
            <person name="Vinu M."/>
            <person name="Ba-Alawi W."/>
            <person name="Anthony Kamau A."/>
            <person name="Kamanda Ngugi D."/>
            <person name="Goker M."/>
            <person name="Klenk H.P."/>
            <person name="Bajic V."/>
            <person name="Stingl U."/>
        </authorList>
    </citation>
    <scope>NUCLEOTIDE SEQUENCE [LARGE SCALE GENOMIC DNA]</scope>
    <source>
        <strain evidence="10">SCGC-AAA261C02</strain>
    </source>
</reference>
<proteinExistence type="inferred from homology"/>
<dbReference type="Pfam" id="PF22025">
    <property type="entry name" value="ThiI_fer"/>
    <property type="match status" value="1"/>
</dbReference>
<evidence type="ECO:0000256" key="5">
    <source>
        <dbReference type="ARBA" id="ARBA00022840"/>
    </source>
</evidence>
<dbReference type="GO" id="GO:0140741">
    <property type="term" value="F:tRNA-uracil-4 sulfurtransferase activity"/>
    <property type="evidence" value="ECO:0007669"/>
    <property type="project" value="UniProtKB-EC"/>
</dbReference>
<evidence type="ECO:0000313" key="11">
    <source>
        <dbReference type="Proteomes" id="UP000070520"/>
    </source>
</evidence>
<dbReference type="InterPro" id="IPR050102">
    <property type="entry name" value="tRNA_sulfurtransferase_ThiI"/>
</dbReference>
<comment type="caution">
    <text evidence="8">Lacks conserved residue(s) required for the propagation of feature annotation.</text>
</comment>
<evidence type="ECO:0000313" key="10">
    <source>
        <dbReference type="EMBL" id="KXB00107.1"/>
    </source>
</evidence>
<name>A0A133V0Y2_9EURY</name>
<dbReference type="InterPro" id="IPR020536">
    <property type="entry name" value="ThiI_AANH"/>
</dbReference>
<feature type="binding site" evidence="8">
    <location>
        <position position="283"/>
    </location>
    <ligand>
        <name>ATP</name>
        <dbReference type="ChEBI" id="CHEBI:30616"/>
    </ligand>
</feature>
<dbReference type="GO" id="GO:0005524">
    <property type="term" value="F:ATP binding"/>
    <property type="evidence" value="ECO:0007669"/>
    <property type="project" value="UniProtKB-UniRule"/>
</dbReference>
<comment type="catalytic activity">
    <reaction evidence="8">
        <text>[ThiI sulfur-carrier protein]-S-sulfanyl-L-cysteine + a uridine in tRNA + 2 reduced [2Fe-2S]-[ferredoxin] + ATP + H(+) = [ThiI sulfur-carrier protein]-L-cysteine + a 4-thiouridine in tRNA + 2 oxidized [2Fe-2S]-[ferredoxin] + AMP + diphosphate</text>
        <dbReference type="Rhea" id="RHEA:24176"/>
        <dbReference type="Rhea" id="RHEA-COMP:10000"/>
        <dbReference type="Rhea" id="RHEA-COMP:10001"/>
        <dbReference type="Rhea" id="RHEA-COMP:13337"/>
        <dbReference type="Rhea" id="RHEA-COMP:13338"/>
        <dbReference type="Rhea" id="RHEA-COMP:13339"/>
        <dbReference type="Rhea" id="RHEA-COMP:13340"/>
        <dbReference type="ChEBI" id="CHEBI:15378"/>
        <dbReference type="ChEBI" id="CHEBI:29950"/>
        <dbReference type="ChEBI" id="CHEBI:30616"/>
        <dbReference type="ChEBI" id="CHEBI:33019"/>
        <dbReference type="ChEBI" id="CHEBI:33737"/>
        <dbReference type="ChEBI" id="CHEBI:33738"/>
        <dbReference type="ChEBI" id="CHEBI:61963"/>
        <dbReference type="ChEBI" id="CHEBI:65315"/>
        <dbReference type="ChEBI" id="CHEBI:136798"/>
        <dbReference type="ChEBI" id="CHEBI:456215"/>
        <dbReference type="EC" id="2.8.1.4"/>
    </reaction>
</comment>
<dbReference type="EMBL" id="LHXW01000013">
    <property type="protein sequence ID" value="KXB00107.1"/>
    <property type="molecule type" value="Genomic_DNA"/>
</dbReference>
<feature type="domain" description="THUMP" evidence="9">
    <location>
        <begin position="57"/>
        <end position="161"/>
    </location>
</feature>
<keyword evidence="5 8" id="KW-0067">ATP-binding</keyword>
<keyword evidence="3 8" id="KW-0808">Transferase</keyword>
<evidence type="ECO:0000256" key="4">
    <source>
        <dbReference type="ARBA" id="ARBA00022741"/>
    </source>
</evidence>
<keyword evidence="11" id="KW-1185">Reference proteome</keyword>
<dbReference type="Proteomes" id="UP000070520">
    <property type="component" value="Unassembled WGS sequence"/>
</dbReference>
<dbReference type="GO" id="GO:0002937">
    <property type="term" value="P:tRNA 4-thiouridine biosynthesis"/>
    <property type="evidence" value="ECO:0007669"/>
    <property type="project" value="TreeGrafter"/>
</dbReference>
<dbReference type="UniPathway" id="UPA00060"/>
<comment type="function">
    <text evidence="8">Catalyzes the ATP-dependent transfer of a sulfur to tRNA to produce 4-thiouridine in position 8 of tRNAs, which functions as a near-UV photosensor. Also catalyzes the transfer of sulfur to the sulfur carrier protein ThiS, forming ThiS-thiocarboxylate. This is a step in the synthesis of thiazole, in the thiamine biosynthesis pathway. The sulfur is donated as persulfide by IscS.</text>
</comment>
<dbReference type="GO" id="GO:0005829">
    <property type="term" value="C:cytosol"/>
    <property type="evidence" value="ECO:0007669"/>
    <property type="project" value="TreeGrafter"/>
</dbReference>
<comment type="similarity">
    <text evidence="8">Belongs to the ThiI family.</text>
</comment>
<keyword evidence="2 8" id="KW-0820">tRNA-binding</keyword>
<evidence type="ECO:0000259" key="9">
    <source>
        <dbReference type="PROSITE" id="PS51165"/>
    </source>
</evidence>